<gene>
    <name evidence="6" type="ORF">HNQ60_002536</name>
</gene>
<dbReference type="SUPFAM" id="SSF51569">
    <property type="entry name" value="Aldolase"/>
    <property type="match status" value="1"/>
</dbReference>
<keyword evidence="5" id="KW-0119">Carbohydrate metabolism</keyword>
<dbReference type="GO" id="GO:0008674">
    <property type="term" value="F:2-dehydro-3-deoxy-6-phosphogalactonate aldolase activity"/>
    <property type="evidence" value="ECO:0007669"/>
    <property type="project" value="UniProtKB-EC"/>
</dbReference>
<evidence type="ECO:0000313" key="7">
    <source>
        <dbReference type="Proteomes" id="UP000588068"/>
    </source>
</evidence>
<dbReference type="Proteomes" id="UP000588068">
    <property type="component" value="Unassembled WGS sequence"/>
</dbReference>
<comment type="pathway">
    <text evidence="1">Carbohydrate acid metabolism.</text>
</comment>
<dbReference type="PANTHER" id="PTHR30246">
    <property type="entry name" value="2-KETO-3-DEOXY-6-PHOSPHOGLUCONATE ALDOLASE"/>
    <property type="match status" value="1"/>
</dbReference>
<comment type="similarity">
    <text evidence="2">Belongs to the KHG/KDPG aldolase family.</text>
</comment>
<organism evidence="6 7">
    <name type="scientific">Povalibacter uvarum</name>
    <dbReference type="NCBI Taxonomy" id="732238"/>
    <lineage>
        <taxon>Bacteria</taxon>
        <taxon>Pseudomonadati</taxon>
        <taxon>Pseudomonadota</taxon>
        <taxon>Gammaproteobacteria</taxon>
        <taxon>Steroidobacterales</taxon>
        <taxon>Steroidobacteraceae</taxon>
        <taxon>Povalibacter</taxon>
    </lineage>
</organism>
<keyword evidence="4 6" id="KW-0456">Lyase</keyword>
<evidence type="ECO:0000256" key="1">
    <source>
        <dbReference type="ARBA" id="ARBA00004761"/>
    </source>
</evidence>
<sequence length="211" mass="22605">MSLESLLEKVPLVAILRGLQPERAIEVGNALFDAGIRAIEVPFNSPQPLESIRLLSDKFRDTCLCGSGTVLTIEQVQQTHDAGGRLIVSPNSDPDVIRAAVKLGMVDFPGIATATEAFSAIKAGARHLKLFPGATYGARHLKALNDVLPKHVRVYPVGGVGADDIAEWLQAGAAGFGFGSELFRPTYSTQEISQRARRVVERYNAAAGRNA</sequence>
<dbReference type="EMBL" id="JACHHZ010000003">
    <property type="protein sequence ID" value="MBB6093655.1"/>
    <property type="molecule type" value="Genomic_DNA"/>
</dbReference>
<proteinExistence type="inferred from homology"/>
<name>A0A841HNY3_9GAMM</name>
<dbReference type="Pfam" id="PF01081">
    <property type="entry name" value="Aldolase"/>
    <property type="match status" value="1"/>
</dbReference>
<dbReference type="InterPro" id="IPR013785">
    <property type="entry name" value="Aldolase_TIM"/>
</dbReference>
<evidence type="ECO:0000256" key="2">
    <source>
        <dbReference type="ARBA" id="ARBA00006906"/>
    </source>
</evidence>
<evidence type="ECO:0000256" key="4">
    <source>
        <dbReference type="ARBA" id="ARBA00023239"/>
    </source>
</evidence>
<dbReference type="InterPro" id="IPR000887">
    <property type="entry name" value="Aldlse_KDPG_KHG"/>
</dbReference>
<dbReference type="NCBIfam" id="NF006600">
    <property type="entry name" value="PRK09140.1"/>
    <property type="match status" value="1"/>
</dbReference>
<dbReference type="EC" id="4.1.2.21" evidence="6"/>
<evidence type="ECO:0000256" key="5">
    <source>
        <dbReference type="ARBA" id="ARBA00023277"/>
    </source>
</evidence>
<comment type="caution">
    <text evidence="6">The sequence shown here is derived from an EMBL/GenBank/DDBJ whole genome shotgun (WGS) entry which is preliminary data.</text>
</comment>
<comment type="subunit">
    <text evidence="3">Homotrimer.</text>
</comment>
<dbReference type="PANTHER" id="PTHR30246:SF1">
    <property type="entry name" value="2-DEHYDRO-3-DEOXY-6-PHOSPHOGALACTONATE ALDOLASE-RELATED"/>
    <property type="match status" value="1"/>
</dbReference>
<evidence type="ECO:0000256" key="3">
    <source>
        <dbReference type="ARBA" id="ARBA00011233"/>
    </source>
</evidence>
<reference evidence="6 7" key="1">
    <citation type="submission" date="2020-08" db="EMBL/GenBank/DDBJ databases">
        <title>Genomic Encyclopedia of Type Strains, Phase IV (KMG-IV): sequencing the most valuable type-strain genomes for metagenomic binning, comparative biology and taxonomic classification.</title>
        <authorList>
            <person name="Goeker M."/>
        </authorList>
    </citation>
    <scope>NUCLEOTIDE SEQUENCE [LARGE SCALE GENOMIC DNA]</scope>
    <source>
        <strain evidence="6 7">DSM 26723</strain>
    </source>
</reference>
<dbReference type="RefSeq" id="WP_184332262.1">
    <property type="nucleotide sequence ID" value="NZ_JACHHZ010000003.1"/>
</dbReference>
<dbReference type="CDD" id="cd00452">
    <property type="entry name" value="KDPG_aldolase"/>
    <property type="match status" value="1"/>
</dbReference>
<accession>A0A841HNY3</accession>
<evidence type="ECO:0000313" key="6">
    <source>
        <dbReference type="EMBL" id="MBB6093655.1"/>
    </source>
</evidence>
<keyword evidence="7" id="KW-1185">Reference proteome</keyword>
<protein>
    <submittedName>
        <fullName evidence="6">2-dehydro-3-deoxyphosphogalactonate aldolase</fullName>
        <ecNumber evidence="6">4.1.2.21</ecNumber>
    </submittedName>
</protein>
<dbReference type="AlphaFoldDB" id="A0A841HNY3"/>
<dbReference type="Gene3D" id="3.20.20.70">
    <property type="entry name" value="Aldolase class I"/>
    <property type="match status" value="1"/>
</dbReference>